<dbReference type="InterPro" id="IPR050224">
    <property type="entry name" value="TALE_homeobox"/>
</dbReference>
<evidence type="ECO:0000256" key="1">
    <source>
        <dbReference type="ARBA" id="ARBA00023125"/>
    </source>
</evidence>
<evidence type="ECO:0000313" key="7">
    <source>
        <dbReference type="EMBL" id="EAX95112.1"/>
    </source>
</evidence>
<keyword evidence="2 4" id="KW-0371">Homeobox</keyword>
<dbReference type="RefSeq" id="XP_001308042.1">
    <property type="nucleotide sequence ID" value="XM_001308041.1"/>
</dbReference>
<name>A2FIZ7_TRIV3</name>
<dbReference type="KEGG" id="tva:4752856"/>
<feature type="DNA-binding region" description="Homeobox" evidence="4">
    <location>
        <begin position="67"/>
        <end position="129"/>
    </location>
</feature>
<dbReference type="OrthoDB" id="10056939at2759"/>
<evidence type="ECO:0000259" key="6">
    <source>
        <dbReference type="PROSITE" id="PS50071"/>
    </source>
</evidence>
<dbReference type="AlphaFoldDB" id="A2FIZ7"/>
<keyword evidence="1 4" id="KW-0238">DNA-binding</keyword>
<dbReference type="Pfam" id="PF05920">
    <property type="entry name" value="Homeobox_KN"/>
    <property type="match status" value="1"/>
</dbReference>
<dbReference type="InterPro" id="IPR001356">
    <property type="entry name" value="HD"/>
</dbReference>
<dbReference type="InterPro" id="IPR008422">
    <property type="entry name" value="KN_HD"/>
</dbReference>
<dbReference type="Proteomes" id="UP000001542">
    <property type="component" value="Unassembled WGS sequence"/>
</dbReference>
<dbReference type="InterPro" id="IPR009057">
    <property type="entry name" value="Homeodomain-like_sf"/>
</dbReference>
<dbReference type="SUPFAM" id="SSF46689">
    <property type="entry name" value="Homeodomain-like"/>
    <property type="match status" value="1"/>
</dbReference>
<organism evidence="7 8">
    <name type="scientific">Trichomonas vaginalis (strain ATCC PRA-98 / G3)</name>
    <dbReference type="NCBI Taxonomy" id="412133"/>
    <lineage>
        <taxon>Eukaryota</taxon>
        <taxon>Metamonada</taxon>
        <taxon>Parabasalia</taxon>
        <taxon>Trichomonadida</taxon>
        <taxon>Trichomonadidae</taxon>
        <taxon>Trichomonas</taxon>
    </lineage>
</organism>
<dbReference type="SMART" id="SM00389">
    <property type="entry name" value="HOX"/>
    <property type="match status" value="1"/>
</dbReference>
<protein>
    <submittedName>
        <fullName evidence="7">Homeobox domain containing protein</fullName>
    </submittedName>
</protein>
<accession>A2FIZ7</accession>
<evidence type="ECO:0000256" key="5">
    <source>
        <dbReference type="SAM" id="MobiDB-lite"/>
    </source>
</evidence>
<dbReference type="SMR" id="A2FIZ7"/>
<reference evidence="7" key="2">
    <citation type="journal article" date="2007" name="Science">
        <title>Draft genome sequence of the sexually transmitted pathogen Trichomonas vaginalis.</title>
        <authorList>
            <person name="Carlton J.M."/>
            <person name="Hirt R.P."/>
            <person name="Silva J.C."/>
            <person name="Delcher A.L."/>
            <person name="Schatz M."/>
            <person name="Zhao Q."/>
            <person name="Wortman J.R."/>
            <person name="Bidwell S.L."/>
            <person name="Alsmark U.C.M."/>
            <person name="Besteiro S."/>
            <person name="Sicheritz-Ponten T."/>
            <person name="Noel C.J."/>
            <person name="Dacks J.B."/>
            <person name="Foster P.G."/>
            <person name="Simillion C."/>
            <person name="Van de Peer Y."/>
            <person name="Miranda-Saavedra D."/>
            <person name="Barton G.J."/>
            <person name="Westrop G.D."/>
            <person name="Mueller S."/>
            <person name="Dessi D."/>
            <person name="Fiori P.L."/>
            <person name="Ren Q."/>
            <person name="Paulsen I."/>
            <person name="Zhang H."/>
            <person name="Bastida-Corcuera F.D."/>
            <person name="Simoes-Barbosa A."/>
            <person name="Brown M.T."/>
            <person name="Hayes R.D."/>
            <person name="Mukherjee M."/>
            <person name="Okumura C.Y."/>
            <person name="Schneider R."/>
            <person name="Smith A.J."/>
            <person name="Vanacova S."/>
            <person name="Villalvazo M."/>
            <person name="Haas B.J."/>
            <person name="Pertea M."/>
            <person name="Feldblyum T.V."/>
            <person name="Utterback T.R."/>
            <person name="Shu C.L."/>
            <person name="Osoegawa K."/>
            <person name="de Jong P.J."/>
            <person name="Hrdy I."/>
            <person name="Horvathova L."/>
            <person name="Zubacova Z."/>
            <person name="Dolezal P."/>
            <person name="Malik S.B."/>
            <person name="Logsdon J.M. Jr."/>
            <person name="Henze K."/>
            <person name="Gupta A."/>
            <person name="Wang C.C."/>
            <person name="Dunne R.L."/>
            <person name="Upcroft J.A."/>
            <person name="Upcroft P."/>
            <person name="White O."/>
            <person name="Salzberg S.L."/>
            <person name="Tang P."/>
            <person name="Chiu C.-H."/>
            <person name="Lee Y.-S."/>
            <person name="Embley T.M."/>
            <person name="Coombs G.H."/>
            <person name="Mottram J.C."/>
            <person name="Tachezy J."/>
            <person name="Fraser-Liggett C.M."/>
            <person name="Johnson P.J."/>
        </authorList>
    </citation>
    <scope>NUCLEOTIDE SEQUENCE [LARGE SCALE GENOMIC DNA]</scope>
    <source>
        <strain evidence="7">G3</strain>
    </source>
</reference>
<evidence type="ECO:0000313" key="8">
    <source>
        <dbReference type="Proteomes" id="UP000001542"/>
    </source>
</evidence>
<dbReference type="GO" id="GO:0003677">
    <property type="term" value="F:DNA binding"/>
    <property type="evidence" value="ECO:0007669"/>
    <property type="project" value="UniProtKB-UniRule"/>
</dbReference>
<evidence type="ECO:0000256" key="4">
    <source>
        <dbReference type="PROSITE-ProRule" id="PRU00108"/>
    </source>
</evidence>
<feature type="region of interest" description="Disordered" evidence="5">
    <location>
        <begin position="125"/>
        <end position="149"/>
    </location>
</feature>
<reference evidence="7" key="1">
    <citation type="submission" date="2006-10" db="EMBL/GenBank/DDBJ databases">
        <authorList>
            <person name="Amadeo P."/>
            <person name="Zhao Q."/>
            <person name="Wortman J."/>
            <person name="Fraser-Liggett C."/>
            <person name="Carlton J."/>
        </authorList>
    </citation>
    <scope>NUCLEOTIDE SEQUENCE</scope>
    <source>
        <strain evidence="7">G3</strain>
    </source>
</reference>
<dbReference type="Gene3D" id="1.10.10.60">
    <property type="entry name" value="Homeodomain-like"/>
    <property type="match status" value="1"/>
</dbReference>
<keyword evidence="3 4" id="KW-0539">Nucleus</keyword>
<gene>
    <name evidence="7" type="ORF">TVAG_033320</name>
</gene>
<dbReference type="STRING" id="5722.A2FIZ7"/>
<dbReference type="CDD" id="cd00086">
    <property type="entry name" value="homeodomain"/>
    <property type="match status" value="1"/>
</dbReference>
<dbReference type="PROSITE" id="PS50071">
    <property type="entry name" value="HOMEOBOX_2"/>
    <property type="match status" value="1"/>
</dbReference>
<dbReference type="GO" id="GO:0006355">
    <property type="term" value="P:regulation of DNA-templated transcription"/>
    <property type="evidence" value="ECO:0007669"/>
    <property type="project" value="InterPro"/>
</dbReference>
<dbReference type="PANTHER" id="PTHR11850">
    <property type="entry name" value="HOMEOBOX PROTEIN TRANSCRIPTION FACTORS"/>
    <property type="match status" value="1"/>
</dbReference>
<comment type="subcellular location">
    <subcellularLocation>
        <location evidence="4">Nucleus</location>
    </subcellularLocation>
</comment>
<sequence length="149" mass="17229">MYSPSMSSSESCSEFNDSDHHIMFPDIYTLMMSRGVTIDKSMMTILPPEITLHEPEVNIDISLKKRKEGKRTLFSDSQRSVLMHWLKNHQSNPYPTSSEKQELMEKTGLNRDQINVWFTNNRVRHGMSSSSHHRGRSSHSHSFSLHASH</sequence>
<dbReference type="EMBL" id="DS113823">
    <property type="protein sequence ID" value="EAX95112.1"/>
    <property type="molecule type" value="Genomic_DNA"/>
</dbReference>
<dbReference type="VEuPathDB" id="TrichDB:TVAG_033320"/>
<keyword evidence="8" id="KW-1185">Reference proteome</keyword>
<feature type="compositionally biased region" description="Low complexity" evidence="5">
    <location>
        <begin position="140"/>
        <end position="149"/>
    </location>
</feature>
<evidence type="ECO:0000256" key="3">
    <source>
        <dbReference type="ARBA" id="ARBA00023242"/>
    </source>
</evidence>
<dbReference type="GO" id="GO:0005634">
    <property type="term" value="C:nucleus"/>
    <property type="evidence" value="ECO:0007669"/>
    <property type="project" value="UniProtKB-SubCell"/>
</dbReference>
<evidence type="ECO:0000256" key="2">
    <source>
        <dbReference type="ARBA" id="ARBA00023155"/>
    </source>
</evidence>
<dbReference type="VEuPathDB" id="TrichDB:TVAGG3_0611330"/>
<dbReference type="InParanoid" id="A2FIZ7"/>
<feature type="domain" description="Homeobox" evidence="6">
    <location>
        <begin position="65"/>
        <end position="128"/>
    </location>
</feature>
<proteinExistence type="predicted"/>
<dbReference type="eggNOG" id="KOG0773">
    <property type="taxonomic scope" value="Eukaryota"/>
</dbReference>